<name>A0A7X0TP84_9LIST</name>
<feature type="domain" description="Pesticidal crystal protein Cry1Aa" evidence="2">
    <location>
        <begin position="395"/>
        <end position="454"/>
    </location>
</feature>
<dbReference type="Pfam" id="PF18449">
    <property type="entry name" value="Endotoxin_C2"/>
    <property type="match status" value="1"/>
</dbReference>
<organism evidence="4 5">
    <name type="scientific">Listeria booriae</name>
    <dbReference type="NCBI Taxonomy" id="1552123"/>
    <lineage>
        <taxon>Bacteria</taxon>
        <taxon>Bacillati</taxon>
        <taxon>Bacillota</taxon>
        <taxon>Bacilli</taxon>
        <taxon>Bacillales</taxon>
        <taxon>Listeriaceae</taxon>
        <taxon>Listeria</taxon>
    </lineage>
</organism>
<comment type="caution">
    <text evidence="4">The sequence shown here is derived from an EMBL/GenBank/DDBJ whole genome shotgun (WGS) entry which is preliminary data.</text>
</comment>
<evidence type="ECO:0008006" key="6">
    <source>
        <dbReference type="Google" id="ProtNLM"/>
    </source>
</evidence>
<reference evidence="4 5" key="1">
    <citation type="submission" date="2020-03" db="EMBL/GenBank/DDBJ databases">
        <title>Soil Listeria distribution.</title>
        <authorList>
            <person name="Liao J."/>
            <person name="Wiedmann M."/>
        </authorList>
    </citation>
    <scope>NUCLEOTIDE SEQUENCE [LARGE SCALE GENOMIC DNA]</scope>
    <source>
        <strain evidence="4 5">FSL L7-1833</strain>
    </source>
</reference>
<sequence length="879" mass="95312">MAQKIKGTLISIIILCLITISFPIQGIQAATTQDDYYAELSKIAKQVENEDHTPLASKVTWKFKWLVFTDVTFNQENATPEHRTLDKNDQLYAKVVADDFKKSLEAANPNILVDIDLEIYTTPIQVTTANNDFILHEAQIADVLEAKVPYGAYDSIFALSDSLGGGGVTKATYYSDITRGAAYSGVGLSKLYVNNYPAHSTDRKIEYSTDIALHEFCHQMQMAGLIDSYPDVHGSTTYGYTNDPKNGWMQFYLDYLTGNVKDPTSGKLIGVYPEMWRLTPRYLQEITPEIRGATWIFKPAGAANQLIDGLDKMYISIDYKNAYSSPWFDIYFQAGTEKIDPTKIKADNTDILQVLNFDGGVARTKITGAGETKLHFETKDASSTYTKTVVVYDEKGAMEAVNTLFESNDTTKSIKNETNQQTIDAAQKLVDLLPASLVAKPQQAIDKAQKELDAKKVAKPVFPVVKADNKTVLIKGAPNAEITLTLADKTKVTKTANTAGEATFPVSNLKAGDTITAIQTVAGVTSEAATTVVQASALTAPTIDKYVVGDNYVTGQAPANAKKVSLYKDGKIVRNAVVNEDGTYSIWGKDALTAAGQTFEVYSIDAAGTIGNKTTAIVQAKTTDITSKPTVDGYVLGSSYITGTVGANTKKIALYTNDQLIRYGAVNEDGTYKIWGKDALTKAGQTFEIRPVDAKGIEGQKAIATVKYATTVTIDDYYLKTAYVTGTASEGTKRIALIINNEIVRYGAVAADGTYKVYASDFLLTANQFFQVVPYDDSNFAGAAKESTAKTKAVPTKLGAPTIDNYKLGTSYVTGTTVTGTKRVALYTNDALVRYAAVAEDGTYKIWGKDALTAVSQAFEIRPYDANSLEGIAATSTVK</sequence>
<dbReference type="InterPro" id="IPR054544">
    <property type="entry name" value="Pest_crys_Cry1Aa_dom-IV"/>
</dbReference>
<feature type="domain" description="Bacterial Ig" evidence="3">
    <location>
        <begin position="630"/>
        <end position="698"/>
    </location>
</feature>
<evidence type="ECO:0000259" key="3">
    <source>
        <dbReference type="Pfam" id="PF20622"/>
    </source>
</evidence>
<gene>
    <name evidence="4" type="ORF">HB759_11105</name>
</gene>
<dbReference type="RefSeq" id="WP_185374200.1">
    <property type="nucleotide sequence ID" value="NZ_JAARNB010000004.1"/>
</dbReference>
<feature type="domain" description="Bacterial Ig" evidence="1">
    <location>
        <begin position="541"/>
        <end position="618"/>
    </location>
</feature>
<dbReference type="Pfam" id="PF17936">
    <property type="entry name" value="Big_6"/>
    <property type="match status" value="1"/>
</dbReference>
<accession>A0A7X0TP84</accession>
<evidence type="ECO:0000259" key="1">
    <source>
        <dbReference type="Pfam" id="PF17936"/>
    </source>
</evidence>
<evidence type="ECO:0000313" key="5">
    <source>
        <dbReference type="Proteomes" id="UP000532866"/>
    </source>
</evidence>
<dbReference type="Pfam" id="PF20622">
    <property type="entry name" value="Big_15"/>
    <property type="match status" value="2"/>
</dbReference>
<feature type="domain" description="Bacterial Ig" evidence="3">
    <location>
        <begin position="711"/>
        <end position="779"/>
    </location>
</feature>
<evidence type="ECO:0000313" key="4">
    <source>
        <dbReference type="EMBL" id="MBC1332482.1"/>
    </source>
</evidence>
<dbReference type="Proteomes" id="UP000532866">
    <property type="component" value="Unassembled WGS sequence"/>
</dbReference>
<dbReference type="AlphaFoldDB" id="A0A7X0TP84"/>
<dbReference type="InterPro" id="IPR046746">
    <property type="entry name" value="Big_15"/>
</dbReference>
<dbReference type="InterPro" id="IPR041498">
    <property type="entry name" value="Big_6"/>
</dbReference>
<protein>
    <recommendedName>
        <fullName evidence="6">Bacterial Ig domain-containing protein</fullName>
    </recommendedName>
</protein>
<dbReference type="EMBL" id="JAAROL010000004">
    <property type="protein sequence ID" value="MBC1332482.1"/>
    <property type="molecule type" value="Genomic_DNA"/>
</dbReference>
<evidence type="ECO:0000259" key="2">
    <source>
        <dbReference type="Pfam" id="PF18449"/>
    </source>
</evidence>
<proteinExistence type="predicted"/>